<name>A0ABW5M6U4_9BACT</name>
<feature type="domain" description="Glycosyltransferase RgtA/B/C/D-like" evidence="2">
    <location>
        <begin position="196"/>
        <end position="325"/>
    </location>
</feature>
<comment type="caution">
    <text evidence="3">The sequence shown here is derived from an EMBL/GenBank/DDBJ whole genome shotgun (WGS) entry which is preliminary data.</text>
</comment>
<feature type="transmembrane region" description="Helical" evidence="1">
    <location>
        <begin position="216"/>
        <end position="236"/>
    </location>
</feature>
<feature type="transmembrane region" description="Helical" evidence="1">
    <location>
        <begin position="373"/>
        <end position="392"/>
    </location>
</feature>
<dbReference type="RefSeq" id="WP_381524173.1">
    <property type="nucleotide sequence ID" value="NZ_JBHULN010000009.1"/>
</dbReference>
<dbReference type="Pfam" id="PF13231">
    <property type="entry name" value="PMT_2"/>
    <property type="match status" value="1"/>
</dbReference>
<feature type="transmembrane region" description="Helical" evidence="1">
    <location>
        <begin position="271"/>
        <end position="297"/>
    </location>
</feature>
<dbReference type="GO" id="GO:0016757">
    <property type="term" value="F:glycosyltransferase activity"/>
    <property type="evidence" value="ECO:0007669"/>
    <property type="project" value="UniProtKB-KW"/>
</dbReference>
<feature type="transmembrane region" description="Helical" evidence="1">
    <location>
        <begin position="430"/>
        <end position="451"/>
    </location>
</feature>
<feature type="transmembrane region" description="Helical" evidence="1">
    <location>
        <begin position="309"/>
        <end position="330"/>
    </location>
</feature>
<gene>
    <name evidence="3" type="ORF">ACFSUS_15675</name>
</gene>
<keyword evidence="1" id="KW-0812">Transmembrane</keyword>
<keyword evidence="1" id="KW-0472">Membrane</keyword>
<dbReference type="InterPro" id="IPR038731">
    <property type="entry name" value="RgtA/B/C-like"/>
</dbReference>
<evidence type="ECO:0000313" key="3">
    <source>
        <dbReference type="EMBL" id="MFD2572084.1"/>
    </source>
</evidence>
<proteinExistence type="predicted"/>
<dbReference type="EMBL" id="JBHULN010000009">
    <property type="protein sequence ID" value="MFD2572084.1"/>
    <property type="molecule type" value="Genomic_DNA"/>
</dbReference>
<keyword evidence="1" id="KW-1133">Transmembrane helix</keyword>
<feature type="transmembrane region" description="Helical" evidence="1">
    <location>
        <begin position="59"/>
        <end position="78"/>
    </location>
</feature>
<reference evidence="4" key="1">
    <citation type="journal article" date="2019" name="Int. J. Syst. Evol. Microbiol.">
        <title>The Global Catalogue of Microorganisms (GCM) 10K type strain sequencing project: providing services to taxonomists for standard genome sequencing and annotation.</title>
        <authorList>
            <consortium name="The Broad Institute Genomics Platform"/>
            <consortium name="The Broad Institute Genome Sequencing Center for Infectious Disease"/>
            <person name="Wu L."/>
            <person name="Ma J."/>
        </authorList>
    </citation>
    <scope>NUCLEOTIDE SEQUENCE [LARGE SCALE GENOMIC DNA]</scope>
    <source>
        <strain evidence="4">KCTC 42805</strain>
    </source>
</reference>
<keyword evidence="3" id="KW-0328">Glycosyltransferase</keyword>
<keyword evidence="3" id="KW-0808">Transferase</keyword>
<dbReference type="EC" id="2.4.-.-" evidence="3"/>
<keyword evidence="4" id="KW-1185">Reference proteome</keyword>
<evidence type="ECO:0000256" key="1">
    <source>
        <dbReference type="SAM" id="Phobius"/>
    </source>
</evidence>
<evidence type="ECO:0000259" key="2">
    <source>
        <dbReference type="Pfam" id="PF13231"/>
    </source>
</evidence>
<protein>
    <submittedName>
        <fullName evidence="3">Glycosyltransferase family 39 protein</fullName>
        <ecNumber evidence="3">2.4.-.-</ecNumber>
    </submittedName>
</protein>
<feature type="transmembrane region" description="Helical" evidence="1">
    <location>
        <begin position="398"/>
        <end position="418"/>
    </location>
</feature>
<feature type="transmembrane region" description="Helical" evidence="1">
    <location>
        <begin position="98"/>
        <end position="116"/>
    </location>
</feature>
<feature type="transmembrane region" description="Helical" evidence="1">
    <location>
        <begin position="192"/>
        <end position="209"/>
    </location>
</feature>
<dbReference type="Proteomes" id="UP001597469">
    <property type="component" value="Unassembled WGS sequence"/>
</dbReference>
<sequence length="471" mass="52348">MSLSLAFVIITQFLIGLGVVTRLRAVTNGYSLLGLAMLVGLGVSSALPFGLAFAHLPIAPTPMLIGLGVWAALSLILLRNQSTYLRKVFAPNRLSVRLCELPFVAFWGYLLFISAWKCAWFPVTPFDMQVGPDLVATFAVREQTLASSVFTEHLPSVSVLSNQPFYAPFTAMQQVIYLLAVDSTGPFAFGKVWLTVLVVAFGLFFYAELRERIHPLLAGLLLTLLACTPELFAYTFLVQTDWANAAFLASGVLLFQRYLDSAQRGSLMGSVLMLALACWTRTETIFFVLPGALLVFINRIRSSPAVGLIQSAGLFLACLVPVLFWNYGFLRGCVPLPPQIHLGQLHDVAGNHLQHLVAIFAGMNKQVVFNANHWSYAVPIFLLLTTLNLVVFRDKNGLPVLIWLLSIYLLFGLLIQYVDGANIPYTFRRGFFKLLFLMYIYLSNTTLFDWLSVRLYQWEGRPAASLSTPQP</sequence>
<evidence type="ECO:0000313" key="4">
    <source>
        <dbReference type="Proteomes" id="UP001597469"/>
    </source>
</evidence>
<accession>A0ABW5M6U4</accession>
<feature type="transmembrane region" description="Helical" evidence="1">
    <location>
        <begin position="32"/>
        <end position="53"/>
    </location>
</feature>
<organism evidence="3 4">
    <name type="scientific">Spirosoma soli</name>
    <dbReference type="NCBI Taxonomy" id="1770529"/>
    <lineage>
        <taxon>Bacteria</taxon>
        <taxon>Pseudomonadati</taxon>
        <taxon>Bacteroidota</taxon>
        <taxon>Cytophagia</taxon>
        <taxon>Cytophagales</taxon>
        <taxon>Cytophagaceae</taxon>
        <taxon>Spirosoma</taxon>
    </lineage>
</organism>
<feature type="transmembrane region" description="Helical" evidence="1">
    <location>
        <begin position="6"/>
        <end position="25"/>
    </location>
</feature>